<evidence type="ECO:0000256" key="1">
    <source>
        <dbReference type="ARBA" id="ARBA00032741"/>
    </source>
</evidence>
<dbReference type="PANTHER" id="PTHR13587">
    <property type="entry name" value="INTEGRATOR COMPLEX SUBUNIT 3"/>
    <property type="match status" value="1"/>
</dbReference>
<gene>
    <name evidence="4" type="ORF">J437_LFUL000292</name>
</gene>
<feature type="domain" description="Integrator complex subunit 3 N-terminal" evidence="3">
    <location>
        <begin position="1"/>
        <end position="73"/>
    </location>
</feature>
<name>A0A8K0NZ14_LADFU</name>
<accession>A0A8K0NZ14</accession>
<dbReference type="OrthoDB" id="2021145at2759"/>
<evidence type="ECO:0000313" key="5">
    <source>
        <dbReference type="Proteomes" id="UP000792457"/>
    </source>
</evidence>
<dbReference type="InterPro" id="IPR019333">
    <property type="entry name" value="INTS3_N"/>
</dbReference>
<evidence type="ECO:0000256" key="2">
    <source>
        <dbReference type="ARBA" id="ARBA00054331"/>
    </source>
</evidence>
<keyword evidence="5" id="KW-1185">Reference proteome</keyword>
<comment type="caution">
    <text evidence="4">The sequence shown here is derived from an EMBL/GenBank/DDBJ whole genome shotgun (WGS) entry which is preliminary data.</text>
</comment>
<evidence type="ECO:0000259" key="3">
    <source>
        <dbReference type="Pfam" id="PF10189"/>
    </source>
</evidence>
<dbReference type="Pfam" id="PF10189">
    <property type="entry name" value="Ints3_N"/>
    <property type="match status" value="1"/>
</dbReference>
<reference evidence="4" key="2">
    <citation type="submission" date="2017-10" db="EMBL/GenBank/DDBJ databases">
        <title>Ladona fulva Genome sequencing and assembly.</title>
        <authorList>
            <person name="Murali S."/>
            <person name="Richards S."/>
            <person name="Bandaranaike D."/>
            <person name="Bellair M."/>
            <person name="Blankenburg K."/>
            <person name="Chao H."/>
            <person name="Dinh H."/>
            <person name="Doddapaneni H."/>
            <person name="Dugan-Rocha S."/>
            <person name="Elkadiri S."/>
            <person name="Gnanaolivu R."/>
            <person name="Hernandez B."/>
            <person name="Skinner E."/>
            <person name="Javaid M."/>
            <person name="Lee S."/>
            <person name="Li M."/>
            <person name="Ming W."/>
            <person name="Munidasa M."/>
            <person name="Muniz J."/>
            <person name="Nguyen L."/>
            <person name="Hughes D."/>
            <person name="Osuji N."/>
            <person name="Pu L.-L."/>
            <person name="Puazo M."/>
            <person name="Qu C."/>
            <person name="Quiroz J."/>
            <person name="Raj R."/>
            <person name="Weissenberger G."/>
            <person name="Xin Y."/>
            <person name="Zou X."/>
            <person name="Han Y."/>
            <person name="Worley K."/>
            <person name="Muzny D."/>
            <person name="Gibbs R."/>
        </authorList>
    </citation>
    <scope>NUCLEOTIDE SEQUENCE</scope>
    <source>
        <strain evidence="4">Sampled in the wild</strain>
    </source>
</reference>
<feature type="non-terminal residue" evidence="4">
    <location>
        <position position="86"/>
    </location>
</feature>
<sequence>MYHSMRCSHPAVTATLLDFLCRIIPNFFPLLVDKVRNGIYTSLRQILEKRVLPSLSPLFDNPKLDKELRIMVRETFKEFCQPPVSE</sequence>
<dbReference type="InterPro" id="IPR045334">
    <property type="entry name" value="INTS3"/>
</dbReference>
<comment type="function">
    <text evidence="2">Component of the integrator complex, a multiprotein complex that terminates RNA polymerase II (Pol II) transcription in the promoter-proximal region of genes. The integrator complex provides a quality checkpoint during transcription elongation by driving premature transcription termination of transcripts that are unfavorably configured for transcriptional elongation: the complex terminates transcription by (1) catalyzing dephosphorylation of the C-terminal domain (CTD) of Pol II subunit Polr2A/Rbp1 and Spt5, and (2) degrading the exiting nascent RNA transcript via endonuclease activity. The integrator complex is also involved in the 3'-end processing of the U7 snRNA, and also the spliceosomal snRNAs U1, U2, U4 and U5.</text>
</comment>
<evidence type="ECO:0000313" key="4">
    <source>
        <dbReference type="EMBL" id="KAG8226987.1"/>
    </source>
</evidence>
<organism evidence="4 5">
    <name type="scientific">Ladona fulva</name>
    <name type="common">Scarce chaser dragonfly</name>
    <name type="synonym">Libellula fulva</name>
    <dbReference type="NCBI Taxonomy" id="123851"/>
    <lineage>
        <taxon>Eukaryota</taxon>
        <taxon>Metazoa</taxon>
        <taxon>Ecdysozoa</taxon>
        <taxon>Arthropoda</taxon>
        <taxon>Hexapoda</taxon>
        <taxon>Insecta</taxon>
        <taxon>Pterygota</taxon>
        <taxon>Palaeoptera</taxon>
        <taxon>Odonata</taxon>
        <taxon>Epiprocta</taxon>
        <taxon>Anisoptera</taxon>
        <taxon>Libelluloidea</taxon>
        <taxon>Libellulidae</taxon>
        <taxon>Ladona</taxon>
    </lineage>
</organism>
<dbReference type="AlphaFoldDB" id="A0A8K0NZ14"/>
<protein>
    <recommendedName>
        <fullName evidence="1">SOSS complex subunit A homolog</fullName>
    </recommendedName>
</protein>
<proteinExistence type="predicted"/>
<dbReference type="Proteomes" id="UP000792457">
    <property type="component" value="Unassembled WGS sequence"/>
</dbReference>
<dbReference type="EMBL" id="KZ308307">
    <property type="protein sequence ID" value="KAG8226987.1"/>
    <property type="molecule type" value="Genomic_DNA"/>
</dbReference>
<dbReference type="PANTHER" id="PTHR13587:SF7">
    <property type="entry name" value="INTEGRATOR COMPLEX SUBUNIT 3"/>
    <property type="match status" value="1"/>
</dbReference>
<dbReference type="GO" id="GO:0005737">
    <property type="term" value="C:cytoplasm"/>
    <property type="evidence" value="ECO:0007669"/>
    <property type="project" value="TreeGrafter"/>
</dbReference>
<reference evidence="4" key="1">
    <citation type="submission" date="2013-04" db="EMBL/GenBank/DDBJ databases">
        <authorList>
            <person name="Qu J."/>
            <person name="Murali S.C."/>
            <person name="Bandaranaike D."/>
            <person name="Bellair M."/>
            <person name="Blankenburg K."/>
            <person name="Chao H."/>
            <person name="Dinh H."/>
            <person name="Doddapaneni H."/>
            <person name="Downs B."/>
            <person name="Dugan-Rocha S."/>
            <person name="Elkadiri S."/>
            <person name="Gnanaolivu R.D."/>
            <person name="Hernandez B."/>
            <person name="Javaid M."/>
            <person name="Jayaseelan J.C."/>
            <person name="Lee S."/>
            <person name="Li M."/>
            <person name="Ming W."/>
            <person name="Munidasa M."/>
            <person name="Muniz J."/>
            <person name="Nguyen L."/>
            <person name="Ongeri F."/>
            <person name="Osuji N."/>
            <person name="Pu L.-L."/>
            <person name="Puazo M."/>
            <person name="Qu C."/>
            <person name="Quiroz J."/>
            <person name="Raj R."/>
            <person name="Weissenberger G."/>
            <person name="Xin Y."/>
            <person name="Zou X."/>
            <person name="Han Y."/>
            <person name="Richards S."/>
            <person name="Worley K."/>
            <person name="Muzny D."/>
            <person name="Gibbs R."/>
        </authorList>
    </citation>
    <scope>NUCLEOTIDE SEQUENCE</scope>
    <source>
        <strain evidence="4">Sampled in the wild</strain>
    </source>
</reference>